<gene>
    <name evidence="1" type="ORF">F5984_13355</name>
</gene>
<name>A0A7J5TYF3_9BACT</name>
<dbReference type="EMBL" id="WELI01000005">
    <property type="protein sequence ID" value="KAB7730162.1"/>
    <property type="molecule type" value="Genomic_DNA"/>
</dbReference>
<reference evidence="1 2" key="1">
    <citation type="submission" date="2019-10" db="EMBL/GenBank/DDBJ databases">
        <title>Rudanella paleaurantiibacter sp. nov., isolated from sludge.</title>
        <authorList>
            <person name="Xu S.Q."/>
        </authorList>
    </citation>
    <scope>NUCLEOTIDE SEQUENCE [LARGE SCALE GENOMIC DNA]</scope>
    <source>
        <strain evidence="1 2">HX-22-17</strain>
    </source>
</reference>
<dbReference type="Proteomes" id="UP000488299">
    <property type="component" value="Unassembled WGS sequence"/>
</dbReference>
<keyword evidence="2" id="KW-1185">Reference proteome</keyword>
<evidence type="ECO:0008006" key="3">
    <source>
        <dbReference type="Google" id="ProtNLM"/>
    </source>
</evidence>
<organism evidence="1 2">
    <name type="scientific">Rudanella paleaurantiibacter</name>
    <dbReference type="NCBI Taxonomy" id="2614655"/>
    <lineage>
        <taxon>Bacteria</taxon>
        <taxon>Pseudomonadati</taxon>
        <taxon>Bacteroidota</taxon>
        <taxon>Cytophagia</taxon>
        <taxon>Cytophagales</taxon>
        <taxon>Cytophagaceae</taxon>
        <taxon>Rudanella</taxon>
    </lineage>
</organism>
<dbReference type="AlphaFoldDB" id="A0A7J5TYF3"/>
<protein>
    <recommendedName>
        <fullName evidence="3">Glycosyl transferase</fullName>
    </recommendedName>
</protein>
<sequence length="324" mass="36844">MSDLLFLTVCTVRQLPQALALGQSVDRLHPNATFLIGLADAEQGIAGINLPYQVLPVSSMIEPGMLNTLSGQYSPTELAGALKPTFIRAAYTQFPEVQHLIYLDPNSAIYAPLTPVLERLQTASVLLTPFMQKAPADDALPDEKYMQNIGLYNADFLAFRRSAETDRMLPWWEDRVQTRARIDFCESLCLDQIWLMHVPAFFDGVQIAKNIDWHRGLWNWHEWGGTADKPEQPLWVNFKGLYNRNEGFFAYQTRVDPTRDSALQRLLTDYRAGVQRLAQPAFDRPPAYGRQPEKPVVFGWRRGAVEALRSLVNQINTMPLPVWK</sequence>
<dbReference type="RefSeq" id="WP_152124768.1">
    <property type="nucleotide sequence ID" value="NZ_WELI01000005.1"/>
</dbReference>
<comment type="caution">
    <text evidence="1">The sequence shown here is derived from an EMBL/GenBank/DDBJ whole genome shotgun (WGS) entry which is preliminary data.</text>
</comment>
<evidence type="ECO:0000313" key="2">
    <source>
        <dbReference type="Proteomes" id="UP000488299"/>
    </source>
</evidence>
<proteinExistence type="predicted"/>
<accession>A0A7J5TYF3</accession>
<evidence type="ECO:0000313" key="1">
    <source>
        <dbReference type="EMBL" id="KAB7730162.1"/>
    </source>
</evidence>